<accession>A0A1L3ZB39</accession>
<evidence type="ECO:0000256" key="1">
    <source>
        <dbReference type="SAM" id="MobiDB-lite"/>
    </source>
</evidence>
<reference evidence="2 3" key="1">
    <citation type="submission" date="2016-11" db="EMBL/GenBank/DDBJ databases">
        <title>Rhizobium leguminosarum bv. viciae strain Vaf12 isolated from Vavilovia formosa root nodules from Russia, Dagestan.</title>
        <authorList>
            <person name="Kimeklis A."/>
        </authorList>
    </citation>
    <scope>NUCLEOTIDE SEQUENCE [LARGE SCALE GENOMIC DNA]</scope>
    <source>
        <strain evidence="2 3">Vaf-108</strain>
    </source>
</reference>
<name>A0A1L3ZB39_RHILE</name>
<dbReference type="EMBL" id="CP018228">
    <property type="protein sequence ID" value="API52869.1"/>
    <property type="molecule type" value="Genomic_DNA"/>
</dbReference>
<dbReference type="RefSeq" id="WP_081374190.1">
    <property type="nucleotide sequence ID" value="NZ_CP018228.1"/>
</dbReference>
<evidence type="ECO:0000313" key="2">
    <source>
        <dbReference type="EMBL" id="API52869.1"/>
    </source>
</evidence>
<dbReference type="Proteomes" id="UP000183050">
    <property type="component" value="Chromosome"/>
</dbReference>
<proteinExistence type="predicted"/>
<dbReference type="AlphaFoldDB" id="A0A1L3ZB39"/>
<organism evidence="2 3">
    <name type="scientific">Rhizobium leguminosarum</name>
    <dbReference type="NCBI Taxonomy" id="384"/>
    <lineage>
        <taxon>Bacteria</taxon>
        <taxon>Pseudomonadati</taxon>
        <taxon>Pseudomonadota</taxon>
        <taxon>Alphaproteobacteria</taxon>
        <taxon>Hyphomicrobiales</taxon>
        <taxon>Rhizobiaceae</taxon>
        <taxon>Rhizobium/Agrobacterium group</taxon>
        <taxon>Rhizobium</taxon>
    </lineage>
</organism>
<feature type="compositionally biased region" description="Low complexity" evidence="1">
    <location>
        <begin position="1"/>
        <end position="20"/>
    </location>
</feature>
<evidence type="ECO:0000313" key="3">
    <source>
        <dbReference type="Proteomes" id="UP000183050"/>
    </source>
</evidence>
<feature type="region of interest" description="Disordered" evidence="1">
    <location>
        <begin position="1"/>
        <end position="23"/>
    </location>
</feature>
<gene>
    <name evidence="2" type="ORF">BMW22_15700</name>
</gene>
<protein>
    <submittedName>
        <fullName evidence="2">Uncharacterized protein</fullName>
    </submittedName>
</protein>
<sequence length="113" mass="12698">MTISESIIASATDSSSAAPSRGKFRKKPVVIDAWRFTDESRHQHMPEWLFEAFRTYKCWGGFDYEDGSVPTLNIVTLAGTMTANLGDWIIRGVKGEIYPCKADVFQQSYEAVL</sequence>